<dbReference type="InterPro" id="IPR045224">
    <property type="entry name" value="HDZip_class_I_plant"/>
</dbReference>
<dbReference type="PROSITE" id="PS00027">
    <property type="entry name" value="HOMEOBOX_1"/>
    <property type="match status" value="1"/>
</dbReference>
<dbReference type="STRING" id="180498.A0A067JIR4"/>
<reference evidence="15 16" key="1">
    <citation type="journal article" date="2014" name="PLoS ONE">
        <title>Global Analysis of Gene Expression Profiles in Physic Nut (Jatropha curcas L.) Seedlings Exposed to Salt Stress.</title>
        <authorList>
            <person name="Zhang L."/>
            <person name="Zhang C."/>
            <person name="Wu P."/>
            <person name="Chen Y."/>
            <person name="Li M."/>
            <person name="Jiang H."/>
            <person name="Wu G."/>
        </authorList>
    </citation>
    <scope>NUCLEOTIDE SEQUENCE [LARGE SCALE GENOMIC DNA]</scope>
    <source>
        <strain evidence="16">cv. GZQX0401</strain>
        <tissue evidence="15">Young leaves</tissue>
    </source>
</reference>
<proteinExistence type="inferred from homology"/>
<dbReference type="Pfam" id="PF02183">
    <property type="entry name" value="HALZ"/>
    <property type="match status" value="1"/>
</dbReference>
<comment type="similarity">
    <text evidence="7 11">Belongs to the HD-ZIP homeobox family. Class I subfamily.</text>
</comment>
<dbReference type="GO" id="GO:0009737">
    <property type="term" value="P:response to abscisic acid"/>
    <property type="evidence" value="ECO:0007669"/>
    <property type="project" value="UniProtKB-ARBA"/>
</dbReference>
<evidence type="ECO:0000256" key="3">
    <source>
        <dbReference type="ARBA" id="ARBA00023125"/>
    </source>
</evidence>
<evidence type="ECO:0000256" key="10">
    <source>
        <dbReference type="RuleBase" id="RU000682"/>
    </source>
</evidence>
<evidence type="ECO:0000256" key="6">
    <source>
        <dbReference type="ARBA" id="ARBA00023242"/>
    </source>
</evidence>
<evidence type="ECO:0000256" key="13">
    <source>
        <dbReference type="SAM" id="MobiDB-lite"/>
    </source>
</evidence>
<name>A0A067JIR4_JATCU</name>
<keyword evidence="6 9" id="KW-0539">Nucleus</keyword>
<keyword evidence="2 11" id="KW-0805">Transcription regulation</keyword>
<comment type="subcellular location">
    <subcellularLocation>
        <location evidence="1 9 10">Nucleus</location>
    </subcellularLocation>
</comment>
<dbReference type="EMBL" id="KK915184">
    <property type="protein sequence ID" value="KDP23856.1"/>
    <property type="molecule type" value="Genomic_DNA"/>
</dbReference>
<dbReference type="GO" id="GO:0005634">
    <property type="term" value="C:nucleus"/>
    <property type="evidence" value="ECO:0007669"/>
    <property type="project" value="UniProtKB-SubCell"/>
</dbReference>
<dbReference type="GO" id="GO:0000976">
    <property type="term" value="F:transcription cis-regulatory region binding"/>
    <property type="evidence" value="ECO:0007669"/>
    <property type="project" value="UniProtKB-ARBA"/>
</dbReference>
<dbReference type="PRINTS" id="PR00031">
    <property type="entry name" value="HTHREPRESSR"/>
</dbReference>
<dbReference type="InterPro" id="IPR001356">
    <property type="entry name" value="HD"/>
</dbReference>
<dbReference type="SMART" id="SM00389">
    <property type="entry name" value="HOX"/>
    <property type="match status" value="1"/>
</dbReference>
<keyword evidence="16" id="KW-1185">Reference proteome</keyword>
<comment type="function">
    <text evidence="8">Probable transcription activator that may act as growth regulators in response to water deficit.</text>
</comment>
<dbReference type="InterPro" id="IPR017970">
    <property type="entry name" value="Homeobox_CS"/>
</dbReference>
<accession>A0A067JIR4</accession>
<gene>
    <name evidence="15" type="ORF">JCGZ_27169</name>
</gene>
<dbReference type="PROSITE" id="PS50071">
    <property type="entry name" value="HOMEOBOX_2"/>
    <property type="match status" value="1"/>
</dbReference>
<dbReference type="FunFam" id="1.10.10.60:FF:000293">
    <property type="entry name" value="Homeobox-leucine zipper protein ATHB-7"/>
    <property type="match status" value="1"/>
</dbReference>
<feature type="domain" description="Homeobox" evidence="14">
    <location>
        <begin position="27"/>
        <end position="87"/>
    </location>
</feature>
<comment type="function">
    <text evidence="11">Transcription factor.</text>
</comment>
<evidence type="ECO:0000313" key="15">
    <source>
        <dbReference type="EMBL" id="KDP23856.1"/>
    </source>
</evidence>
<evidence type="ECO:0000256" key="9">
    <source>
        <dbReference type="PROSITE-ProRule" id="PRU00108"/>
    </source>
</evidence>
<dbReference type="InterPro" id="IPR000047">
    <property type="entry name" value="HTH_motif"/>
</dbReference>
<evidence type="ECO:0000256" key="5">
    <source>
        <dbReference type="ARBA" id="ARBA00023163"/>
    </source>
</evidence>
<keyword evidence="4 9" id="KW-0371">Homeobox</keyword>
<evidence type="ECO:0000256" key="7">
    <source>
        <dbReference type="ARBA" id="ARBA00025748"/>
    </source>
</evidence>
<dbReference type="GO" id="GO:0000981">
    <property type="term" value="F:DNA-binding transcription factor activity, RNA polymerase II-specific"/>
    <property type="evidence" value="ECO:0007669"/>
    <property type="project" value="UniProtKB-UniRule"/>
</dbReference>
<feature type="DNA-binding region" description="Homeobox" evidence="9">
    <location>
        <begin position="29"/>
        <end position="88"/>
    </location>
</feature>
<evidence type="ECO:0000256" key="1">
    <source>
        <dbReference type="ARBA" id="ARBA00004123"/>
    </source>
</evidence>
<evidence type="ECO:0000256" key="8">
    <source>
        <dbReference type="ARBA" id="ARBA00058361"/>
    </source>
</evidence>
<evidence type="ECO:0000256" key="11">
    <source>
        <dbReference type="RuleBase" id="RU369038"/>
    </source>
</evidence>
<dbReference type="InterPro" id="IPR003106">
    <property type="entry name" value="Leu_zip_homeo"/>
</dbReference>
<feature type="coiled-coil region" evidence="12">
    <location>
        <begin position="79"/>
        <end position="127"/>
    </location>
</feature>
<dbReference type="PANTHER" id="PTHR24326">
    <property type="entry name" value="HOMEOBOX-LEUCINE ZIPPER PROTEIN"/>
    <property type="match status" value="1"/>
</dbReference>
<sequence>MSNQIEGRGYSLEEPDASSETTKKKKKHTTNNKRRFSDEQIRLLESIFESETKLEPRKKLQLAGELGLQPRQVAIWFQNRRARWKSKQIEQEYKNLRANYDKLASCFESLKNEKQSLLIQLQKLNQLLGQPCEGDRTCKTAIDSDNGNINSDNEAQQGLDNRVFMCSEMNNSREEYTDGSLASPDQWYSFHSASQFDLSSSSSQWFNFWA</sequence>
<dbReference type="GO" id="GO:0009414">
    <property type="term" value="P:response to water deprivation"/>
    <property type="evidence" value="ECO:0007669"/>
    <property type="project" value="UniProtKB-ARBA"/>
</dbReference>
<dbReference type="Pfam" id="PF00046">
    <property type="entry name" value="Homeodomain"/>
    <property type="match status" value="1"/>
</dbReference>
<dbReference type="Proteomes" id="UP000027138">
    <property type="component" value="Unassembled WGS sequence"/>
</dbReference>
<keyword evidence="3 9" id="KW-0238">DNA-binding</keyword>
<feature type="compositionally biased region" description="Basic residues" evidence="13">
    <location>
        <begin position="23"/>
        <end position="34"/>
    </location>
</feature>
<evidence type="ECO:0000256" key="4">
    <source>
        <dbReference type="ARBA" id="ARBA00023155"/>
    </source>
</evidence>
<dbReference type="GO" id="GO:0045893">
    <property type="term" value="P:positive regulation of DNA-templated transcription"/>
    <property type="evidence" value="ECO:0007669"/>
    <property type="project" value="TreeGrafter"/>
</dbReference>
<evidence type="ECO:0000256" key="2">
    <source>
        <dbReference type="ARBA" id="ARBA00023015"/>
    </source>
</evidence>
<organism evidence="15 16">
    <name type="scientific">Jatropha curcas</name>
    <name type="common">Barbados nut</name>
    <dbReference type="NCBI Taxonomy" id="180498"/>
    <lineage>
        <taxon>Eukaryota</taxon>
        <taxon>Viridiplantae</taxon>
        <taxon>Streptophyta</taxon>
        <taxon>Embryophyta</taxon>
        <taxon>Tracheophyta</taxon>
        <taxon>Spermatophyta</taxon>
        <taxon>Magnoliopsida</taxon>
        <taxon>eudicotyledons</taxon>
        <taxon>Gunneridae</taxon>
        <taxon>Pentapetalae</taxon>
        <taxon>rosids</taxon>
        <taxon>fabids</taxon>
        <taxon>Malpighiales</taxon>
        <taxon>Euphorbiaceae</taxon>
        <taxon>Crotonoideae</taxon>
        <taxon>Jatropheae</taxon>
        <taxon>Jatropha</taxon>
    </lineage>
</organism>
<dbReference type="AlphaFoldDB" id="A0A067JIR4"/>
<keyword evidence="5 11" id="KW-0804">Transcription</keyword>
<dbReference type="OrthoDB" id="6159439at2759"/>
<dbReference type="InterPro" id="IPR009057">
    <property type="entry name" value="Homeodomain-like_sf"/>
</dbReference>
<dbReference type="PANTHER" id="PTHR24326:SF620">
    <property type="entry name" value="HOMEOBOX-LEUCINE ZIPPER PROTEIN"/>
    <property type="match status" value="1"/>
</dbReference>
<evidence type="ECO:0000313" key="16">
    <source>
        <dbReference type="Proteomes" id="UP000027138"/>
    </source>
</evidence>
<dbReference type="KEGG" id="jcu:105647219"/>
<dbReference type="SUPFAM" id="SSF46689">
    <property type="entry name" value="Homeodomain-like"/>
    <property type="match status" value="1"/>
</dbReference>
<protein>
    <recommendedName>
        <fullName evidence="11">Homeobox-leucine zipper protein</fullName>
    </recommendedName>
    <alternativeName>
        <fullName evidence="11">HD-ZIP protein</fullName>
    </alternativeName>
    <alternativeName>
        <fullName evidence="11">Homeodomain transcription factor</fullName>
    </alternativeName>
</protein>
<keyword evidence="12" id="KW-0175">Coiled coil</keyword>
<dbReference type="CDD" id="cd00086">
    <property type="entry name" value="homeodomain"/>
    <property type="match status" value="1"/>
</dbReference>
<dbReference type="Gene3D" id="1.10.10.60">
    <property type="entry name" value="Homeodomain-like"/>
    <property type="match status" value="1"/>
</dbReference>
<evidence type="ECO:0000256" key="12">
    <source>
        <dbReference type="SAM" id="Coils"/>
    </source>
</evidence>
<feature type="region of interest" description="Disordered" evidence="13">
    <location>
        <begin position="1"/>
        <end position="35"/>
    </location>
</feature>
<evidence type="ECO:0000259" key="14">
    <source>
        <dbReference type="PROSITE" id="PS50071"/>
    </source>
</evidence>